<dbReference type="GO" id="GO:0004869">
    <property type="term" value="F:cysteine-type endopeptidase inhibitor activity"/>
    <property type="evidence" value="ECO:0007669"/>
    <property type="project" value="UniProtKB-ARBA"/>
</dbReference>
<keyword evidence="3" id="KW-0479">Metal-binding</keyword>
<dbReference type="FunFam" id="3.30.40.10:FF:000184">
    <property type="entry name" value="Baculoviral IAP repeat containing 2"/>
    <property type="match status" value="1"/>
</dbReference>
<dbReference type="InterPro" id="IPR001841">
    <property type="entry name" value="Znf_RING"/>
</dbReference>
<dbReference type="GO" id="GO:0005829">
    <property type="term" value="C:cytosol"/>
    <property type="evidence" value="ECO:0007669"/>
    <property type="project" value="UniProtKB-ARBA"/>
</dbReference>
<proteinExistence type="inferred from homology"/>
<reference evidence="8" key="1">
    <citation type="submission" date="2020-11" db="EMBL/GenBank/DDBJ databases">
        <authorList>
            <person name="Whitehead M."/>
        </authorList>
    </citation>
    <scope>NUCLEOTIDE SEQUENCE</scope>
    <source>
        <strain evidence="8">EGII</strain>
    </source>
</reference>
<dbReference type="GO" id="GO:0051726">
    <property type="term" value="P:regulation of cell cycle"/>
    <property type="evidence" value="ECO:0007669"/>
    <property type="project" value="TreeGrafter"/>
</dbReference>
<dbReference type="Gene3D" id="3.30.40.10">
    <property type="entry name" value="Zinc/RING finger domain, C3HC4 (zinc finger)"/>
    <property type="match status" value="1"/>
</dbReference>
<name>A0A811V035_CERCA</name>
<evidence type="ECO:0000256" key="4">
    <source>
        <dbReference type="ARBA" id="ARBA00022771"/>
    </source>
</evidence>
<evidence type="ECO:0000256" key="6">
    <source>
        <dbReference type="PROSITE-ProRule" id="PRU00175"/>
    </source>
</evidence>
<dbReference type="FunFam" id="1.10.1170.10:FF:000002">
    <property type="entry name" value="Baculoviral IAP repeat containing 7"/>
    <property type="match status" value="1"/>
</dbReference>
<dbReference type="GO" id="GO:0006915">
    <property type="term" value="P:apoptotic process"/>
    <property type="evidence" value="ECO:0007669"/>
    <property type="project" value="UniProtKB-KW"/>
</dbReference>
<dbReference type="GO" id="GO:0048471">
    <property type="term" value="C:perinuclear region of cytoplasm"/>
    <property type="evidence" value="ECO:0007669"/>
    <property type="project" value="UniProtKB-ARBA"/>
</dbReference>
<dbReference type="GO" id="GO:0031398">
    <property type="term" value="P:positive regulation of protein ubiquitination"/>
    <property type="evidence" value="ECO:0007669"/>
    <property type="project" value="TreeGrafter"/>
</dbReference>
<accession>A0A811V035</accession>
<dbReference type="InterPro" id="IPR050784">
    <property type="entry name" value="IAP"/>
</dbReference>
<dbReference type="AlphaFoldDB" id="A0A811V035"/>
<dbReference type="PANTHER" id="PTHR10044:SF174">
    <property type="entry name" value="DEATH-ASSOCIATED INHIBITOR OF APOPTOSIS 1"/>
    <property type="match status" value="1"/>
</dbReference>
<dbReference type="GO" id="GO:0008270">
    <property type="term" value="F:zinc ion binding"/>
    <property type="evidence" value="ECO:0007669"/>
    <property type="project" value="UniProtKB-KW"/>
</dbReference>
<dbReference type="GO" id="GO:0031625">
    <property type="term" value="F:ubiquitin protein ligase binding"/>
    <property type="evidence" value="ECO:0007669"/>
    <property type="project" value="UniProtKB-ARBA"/>
</dbReference>
<protein>
    <submittedName>
        <fullName evidence="8">(Mediterranean fruit fly) hypothetical protein</fullName>
    </submittedName>
</protein>
<dbReference type="GO" id="GO:0005634">
    <property type="term" value="C:nucleus"/>
    <property type="evidence" value="ECO:0007669"/>
    <property type="project" value="TreeGrafter"/>
</dbReference>
<evidence type="ECO:0000256" key="1">
    <source>
        <dbReference type="ARBA" id="ARBA00006672"/>
    </source>
</evidence>
<comment type="similarity">
    <text evidence="1">Belongs to the IAP family.</text>
</comment>
<dbReference type="OrthoDB" id="5855668at2759"/>
<dbReference type="CDD" id="cd00022">
    <property type="entry name" value="BIR"/>
    <property type="match status" value="2"/>
</dbReference>
<dbReference type="GO" id="GO:0089720">
    <property type="term" value="F:caspase binding"/>
    <property type="evidence" value="ECO:0007669"/>
    <property type="project" value="UniProtKB-ARBA"/>
</dbReference>
<keyword evidence="4 6" id="KW-0863">Zinc-finger</keyword>
<dbReference type="Pfam" id="PF13920">
    <property type="entry name" value="zf-C3HC4_3"/>
    <property type="match status" value="1"/>
</dbReference>
<organism evidence="8 9">
    <name type="scientific">Ceratitis capitata</name>
    <name type="common">Mediterranean fruit fly</name>
    <name type="synonym">Tephritis capitata</name>
    <dbReference type="NCBI Taxonomy" id="7213"/>
    <lineage>
        <taxon>Eukaryota</taxon>
        <taxon>Metazoa</taxon>
        <taxon>Ecdysozoa</taxon>
        <taxon>Arthropoda</taxon>
        <taxon>Hexapoda</taxon>
        <taxon>Insecta</taxon>
        <taxon>Pterygota</taxon>
        <taxon>Neoptera</taxon>
        <taxon>Endopterygota</taxon>
        <taxon>Diptera</taxon>
        <taxon>Brachycera</taxon>
        <taxon>Muscomorpha</taxon>
        <taxon>Tephritoidea</taxon>
        <taxon>Tephritidae</taxon>
        <taxon>Ceratitis</taxon>
        <taxon>Ceratitis</taxon>
    </lineage>
</organism>
<evidence type="ECO:0000256" key="2">
    <source>
        <dbReference type="ARBA" id="ARBA00022703"/>
    </source>
</evidence>
<dbReference type="Gene3D" id="1.10.1170.10">
    <property type="entry name" value="Inhibitor Of Apoptosis Protein (2mihbC-IAP-1), Chain A"/>
    <property type="match status" value="2"/>
</dbReference>
<evidence type="ECO:0000313" key="9">
    <source>
        <dbReference type="Proteomes" id="UP000606786"/>
    </source>
</evidence>
<dbReference type="EMBL" id="CAJHJT010000034">
    <property type="protein sequence ID" value="CAD7003918.1"/>
    <property type="molecule type" value="Genomic_DNA"/>
</dbReference>
<keyword evidence="2" id="KW-0053">Apoptosis</keyword>
<keyword evidence="9" id="KW-1185">Reference proteome</keyword>
<dbReference type="CDD" id="cd16510">
    <property type="entry name" value="RING-HC_IAPs"/>
    <property type="match status" value="1"/>
</dbReference>
<comment type="caution">
    <text evidence="8">The sequence shown here is derived from an EMBL/GenBank/DDBJ whole genome shotgun (WGS) entry which is preliminary data.</text>
</comment>
<dbReference type="GO" id="GO:0043027">
    <property type="term" value="F:cysteine-type endopeptidase inhibitor activity involved in apoptotic process"/>
    <property type="evidence" value="ECO:0007669"/>
    <property type="project" value="UniProtKB-ARBA"/>
</dbReference>
<dbReference type="SMART" id="SM00238">
    <property type="entry name" value="BIR"/>
    <property type="match status" value="2"/>
</dbReference>
<dbReference type="SUPFAM" id="SSF57924">
    <property type="entry name" value="Inhibitor of apoptosis (IAP) repeat"/>
    <property type="match status" value="2"/>
</dbReference>
<dbReference type="GO" id="GO:0043066">
    <property type="term" value="P:negative regulation of apoptotic process"/>
    <property type="evidence" value="ECO:0007669"/>
    <property type="project" value="TreeGrafter"/>
</dbReference>
<dbReference type="Proteomes" id="UP000606786">
    <property type="component" value="Unassembled WGS sequence"/>
</dbReference>
<dbReference type="PANTHER" id="PTHR10044">
    <property type="entry name" value="INHIBITOR OF APOPTOSIS"/>
    <property type="match status" value="1"/>
</dbReference>
<dbReference type="PROSITE" id="PS50089">
    <property type="entry name" value="ZF_RING_2"/>
    <property type="match status" value="1"/>
</dbReference>
<dbReference type="PROSITE" id="PS01282">
    <property type="entry name" value="BIR_REPEAT_1"/>
    <property type="match status" value="1"/>
</dbReference>
<dbReference type="InterPro" id="IPR001370">
    <property type="entry name" value="BIR_rpt"/>
</dbReference>
<evidence type="ECO:0000256" key="3">
    <source>
        <dbReference type="ARBA" id="ARBA00022723"/>
    </source>
</evidence>
<sequence>MSETIAEKPSTYNNSTPLGCYRRYFYTHGYDVTDNKTNELYLHQCKSEQFTMDERYHREDERLKSFENWPLQWLNKKELAQTGLVYTGEDDKVKCYFCAVEIGRWERDDQPINEHLRFSPNCPLLRRRTTNNVPLSSDTLSRVLPPISYDVCGNEGLDLEANDESADVVPQNDGSTMATAASAANTTALTYHFDSISNDNLPHNSRCNNEMQLYRPEYPEYAIEAARLRSFEAWPRNMKQRPKDLADAGYFYTGIGDRVKCFSCGCGLKDWDDDDEPWEQHAMWFPKCRYLNLLKGQSYIDSVAAKYKANNSKIADSVSATEAESAQYCPPPPSSENIIVQPMIATAACSSSSATGTKTQATSVAAAAAAATAATTAATDLKTTVAATIAEEKLCKICYADEYNTAFLPCGHVVACAKCASSVSKCPVCRKPFTNVMRVFFP</sequence>
<evidence type="ECO:0000256" key="5">
    <source>
        <dbReference type="ARBA" id="ARBA00022833"/>
    </source>
</evidence>
<dbReference type="GO" id="GO:0022416">
    <property type="term" value="P:chaeta development"/>
    <property type="evidence" value="ECO:0007669"/>
    <property type="project" value="UniProtKB-ARBA"/>
</dbReference>
<dbReference type="PROSITE" id="PS50143">
    <property type="entry name" value="BIR_REPEAT_2"/>
    <property type="match status" value="2"/>
</dbReference>
<feature type="domain" description="RING-type" evidence="7">
    <location>
        <begin position="395"/>
        <end position="430"/>
    </location>
</feature>
<dbReference type="GO" id="GO:0061630">
    <property type="term" value="F:ubiquitin protein ligase activity"/>
    <property type="evidence" value="ECO:0007669"/>
    <property type="project" value="TreeGrafter"/>
</dbReference>
<gene>
    <name evidence="8" type="ORF">CCAP1982_LOCUS12343</name>
</gene>
<evidence type="ECO:0000313" key="8">
    <source>
        <dbReference type="EMBL" id="CAD7003918.1"/>
    </source>
</evidence>
<keyword evidence="5" id="KW-0862">Zinc</keyword>
<dbReference type="SMART" id="SM00184">
    <property type="entry name" value="RING"/>
    <property type="match status" value="1"/>
</dbReference>
<dbReference type="GO" id="GO:0070936">
    <property type="term" value="P:protein K48-linked ubiquitination"/>
    <property type="evidence" value="ECO:0007669"/>
    <property type="project" value="UniProtKB-ARBA"/>
</dbReference>
<dbReference type="Pfam" id="PF00653">
    <property type="entry name" value="BIR"/>
    <property type="match status" value="2"/>
</dbReference>
<evidence type="ECO:0000259" key="7">
    <source>
        <dbReference type="PROSITE" id="PS50089"/>
    </source>
</evidence>
<dbReference type="GO" id="GO:0090263">
    <property type="term" value="P:positive regulation of canonical Wnt signaling pathway"/>
    <property type="evidence" value="ECO:0007669"/>
    <property type="project" value="TreeGrafter"/>
</dbReference>
<dbReference type="InterPro" id="IPR013083">
    <property type="entry name" value="Znf_RING/FYVE/PHD"/>
</dbReference>
<dbReference type="FunFam" id="1.10.1170.10:FF:000003">
    <property type="entry name" value="E3 ubiquitin-protein ligase XIAP"/>
    <property type="match status" value="1"/>
</dbReference>